<keyword evidence="1" id="KW-0805">Transcription regulation</keyword>
<dbReference type="InterPro" id="IPR009057">
    <property type="entry name" value="Homeodomain-like_sf"/>
</dbReference>
<dbReference type="PRINTS" id="PR00032">
    <property type="entry name" value="HTHARAC"/>
</dbReference>
<dbReference type="InterPro" id="IPR014710">
    <property type="entry name" value="RmlC-like_jellyroll"/>
</dbReference>
<dbReference type="SUPFAM" id="SSF51215">
    <property type="entry name" value="Regulatory protein AraC"/>
    <property type="match status" value="1"/>
</dbReference>
<feature type="domain" description="HTH araC/xylS-type" evidence="4">
    <location>
        <begin position="206"/>
        <end position="308"/>
    </location>
</feature>
<dbReference type="Pfam" id="PF12833">
    <property type="entry name" value="HTH_18"/>
    <property type="match status" value="1"/>
</dbReference>
<dbReference type="RefSeq" id="WP_346819783.1">
    <property type="nucleotide sequence ID" value="NZ_JBDKWZ010000002.1"/>
</dbReference>
<reference evidence="5 6" key="1">
    <citation type="submission" date="2024-04" db="EMBL/GenBank/DDBJ databases">
        <title>Novel genus in family Flammeovirgaceae.</title>
        <authorList>
            <person name="Nguyen T.H."/>
            <person name="Vuong T.Q."/>
            <person name="Le H."/>
            <person name="Kim S.-G."/>
        </authorList>
    </citation>
    <scope>NUCLEOTIDE SEQUENCE [LARGE SCALE GENOMIC DNA]</scope>
    <source>
        <strain evidence="5 6">JCM 23209</strain>
    </source>
</reference>
<dbReference type="SUPFAM" id="SSF46689">
    <property type="entry name" value="Homeodomain-like"/>
    <property type="match status" value="1"/>
</dbReference>
<dbReference type="PANTHER" id="PTHR43280:SF32">
    <property type="entry name" value="TRANSCRIPTIONAL REGULATORY PROTEIN"/>
    <property type="match status" value="1"/>
</dbReference>
<dbReference type="Pfam" id="PF02311">
    <property type="entry name" value="AraC_binding"/>
    <property type="match status" value="1"/>
</dbReference>
<organism evidence="5 6">
    <name type="scientific">Rapidithrix thailandica</name>
    <dbReference type="NCBI Taxonomy" id="413964"/>
    <lineage>
        <taxon>Bacteria</taxon>
        <taxon>Pseudomonadati</taxon>
        <taxon>Bacteroidota</taxon>
        <taxon>Cytophagia</taxon>
        <taxon>Cytophagales</taxon>
        <taxon>Flammeovirgaceae</taxon>
        <taxon>Rapidithrix</taxon>
    </lineage>
</organism>
<evidence type="ECO:0000256" key="1">
    <source>
        <dbReference type="ARBA" id="ARBA00023015"/>
    </source>
</evidence>
<comment type="caution">
    <text evidence="5">The sequence shown here is derived from an EMBL/GenBank/DDBJ whole genome shotgun (WGS) entry which is preliminary data.</text>
</comment>
<dbReference type="EMBL" id="JBDKWZ010000002">
    <property type="protein sequence ID" value="MEN7546995.1"/>
    <property type="molecule type" value="Genomic_DNA"/>
</dbReference>
<dbReference type="AlphaFoldDB" id="A0AAW9S5I8"/>
<gene>
    <name evidence="5" type="ORF">AAG747_03700</name>
</gene>
<dbReference type="Proteomes" id="UP001403385">
    <property type="component" value="Unassembled WGS sequence"/>
</dbReference>
<proteinExistence type="predicted"/>
<keyword evidence="2" id="KW-0238">DNA-binding</keyword>
<dbReference type="InterPro" id="IPR018060">
    <property type="entry name" value="HTH_AraC"/>
</dbReference>
<evidence type="ECO:0000256" key="3">
    <source>
        <dbReference type="ARBA" id="ARBA00023163"/>
    </source>
</evidence>
<dbReference type="Gene3D" id="2.60.120.10">
    <property type="entry name" value="Jelly Rolls"/>
    <property type="match status" value="1"/>
</dbReference>
<protein>
    <submittedName>
        <fullName evidence="5">Helix-turn-helix transcriptional regulator</fullName>
    </submittedName>
</protein>
<keyword evidence="6" id="KW-1185">Reference proteome</keyword>
<sequence>MCATVPYVVQFFYHSRKHKVNYSCVDYFYPEIYHDPMTREIETKDKSNNSQSIQISPFRKHIRKTKPHLHHNYFEVIYLSKGTGFHTIDHQKFKVIPPVLFFIRKEQVHHWELTSEPEGYVMILKKSFLEQSLDQELKALLSEISNLNCIELKDSSTIENLLKIILSESASAGKCQFTILEGLLKAFFAKVASYPKTRPGVVKPKEDLFHAFRELLNNSETVKNNIAYYAEVLNTTPQNLNQLCRKNTGKAATKVIAGYIIHEAKRLLIYTALSVAEIAFSLNFKDPSHFVKYFKRHVGTTPQSFRNSQE</sequence>
<dbReference type="Gene3D" id="1.10.10.60">
    <property type="entry name" value="Homeodomain-like"/>
    <property type="match status" value="1"/>
</dbReference>
<name>A0AAW9S5I8_9BACT</name>
<accession>A0AAW9S5I8</accession>
<keyword evidence="3" id="KW-0804">Transcription</keyword>
<evidence type="ECO:0000313" key="6">
    <source>
        <dbReference type="Proteomes" id="UP001403385"/>
    </source>
</evidence>
<dbReference type="PANTHER" id="PTHR43280">
    <property type="entry name" value="ARAC-FAMILY TRANSCRIPTIONAL REGULATOR"/>
    <property type="match status" value="1"/>
</dbReference>
<evidence type="ECO:0000259" key="4">
    <source>
        <dbReference type="PROSITE" id="PS01124"/>
    </source>
</evidence>
<dbReference type="GO" id="GO:0043565">
    <property type="term" value="F:sequence-specific DNA binding"/>
    <property type="evidence" value="ECO:0007669"/>
    <property type="project" value="InterPro"/>
</dbReference>
<dbReference type="PROSITE" id="PS01124">
    <property type="entry name" value="HTH_ARAC_FAMILY_2"/>
    <property type="match status" value="1"/>
</dbReference>
<evidence type="ECO:0000313" key="5">
    <source>
        <dbReference type="EMBL" id="MEN7546995.1"/>
    </source>
</evidence>
<evidence type="ECO:0000256" key="2">
    <source>
        <dbReference type="ARBA" id="ARBA00023125"/>
    </source>
</evidence>
<dbReference type="SMART" id="SM00342">
    <property type="entry name" value="HTH_ARAC"/>
    <property type="match status" value="1"/>
</dbReference>
<dbReference type="InterPro" id="IPR020449">
    <property type="entry name" value="Tscrpt_reg_AraC-type_HTH"/>
</dbReference>
<dbReference type="GO" id="GO:0003700">
    <property type="term" value="F:DNA-binding transcription factor activity"/>
    <property type="evidence" value="ECO:0007669"/>
    <property type="project" value="InterPro"/>
</dbReference>
<dbReference type="InterPro" id="IPR003313">
    <property type="entry name" value="AraC-bd"/>
</dbReference>
<dbReference type="InterPro" id="IPR037923">
    <property type="entry name" value="HTH-like"/>
</dbReference>